<keyword evidence="1" id="KW-1133">Transmembrane helix</keyword>
<gene>
    <name evidence="2" type="ORF">CLOSTASPAR_06807</name>
</gene>
<name>C0DC00_9FIRM</name>
<accession>C0DC00</accession>
<keyword evidence="3" id="KW-1185">Reference proteome</keyword>
<evidence type="ECO:0008006" key="4">
    <source>
        <dbReference type="Google" id="ProtNLM"/>
    </source>
</evidence>
<evidence type="ECO:0000313" key="3">
    <source>
        <dbReference type="Proteomes" id="UP000004756"/>
    </source>
</evidence>
<evidence type="ECO:0000313" key="2">
    <source>
        <dbReference type="EMBL" id="EEG51143.1"/>
    </source>
</evidence>
<organism evidence="2 3">
    <name type="scientific">[Clostridium] asparagiforme DSM 15981</name>
    <dbReference type="NCBI Taxonomy" id="518636"/>
    <lineage>
        <taxon>Bacteria</taxon>
        <taxon>Bacillati</taxon>
        <taxon>Bacillota</taxon>
        <taxon>Clostridia</taxon>
        <taxon>Lachnospirales</taxon>
        <taxon>Lachnospiraceae</taxon>
        <taxon>Enterocloster</taxon>
    </lineage>
</organism>
<feature type="non-terminal residue" evidence="2">
    <location>
        <position position="1"/>
    </location>
</feature>
<feature type="transmembrane region" description="Helical" evidence="1">
    <location>
        <begin position="137"/>
        <end position="159"/>
    </location>
</feature>
<keyword evidence="1" id="KW-0812">Transmembrane</keyword>
<feature type="transmembrane region" description="Helical" evidence="1">
    <location>
        <begin position="179"/>
        <end position="198"/>
    </location>
</feature>
<reference evidence="2 3" key="1">
    <citation type="submission" date="2009-01" db="EMBL/GenBank/DDBJ databases">
        <authorList>
            <person name="Fulton L."/>
            <person name="Clifton S."/>
            <person name="Fulton B."/>
            <person name="Xu J."/>
            <person name="Minx P."/>
            <person name="Pepin K.H."/>
            <person name="Johnson M."/>
            <person name="Bhonagiri V."/>
            <person name="Nash W.E."/>
            <person name="Mardis E.R."/>
            <person name="Wilson R.K."/>
        </authorList>
    </citation>
    <scope>NUCLEOTIDE SEQUENCE [LARGE SCALE GENOMIC DNA]</scope>
    <source>
        <strain evidence="2 3">DSM 15981</strain>
    </source>
</reference>
<reference evidence="2 3" key="2">
    <citation type="submission" date="2009-02" db="EMBL/GenBank/DDBJ databases">
        <title>Draft genome sequence of Clostridium asparagiforme (DSM 15981).</title>
        <authorList>
            <person name="Sudarsanam P."/>
            <person name="Ley R."/>
            <person name="Guruge J."/>
            <person name="Turnbaugh P.J."/>
            <person name="Mahowald M."/>
            <person name="Liep D."/>
            <person name="Gordon J."/>
        </authorList>
    </citation>
    <scope>NUCLEOTIDE SEQUENCE [LARGE SCALE GENOMIC DNA]</scope>
    <source>
        <strain evidence="2 3">DSM 15981</strain>
    </source>
</reference>
<keyword evidence="1" id="KW-0472">Membrane</keyword>
<feature type="transmembrane region" description="Helical" evidence="1">
    <location>
        <begin position="233"/>
        <end position="254"/>
    </location>
</feature>
<feature type="transmembrane region" description="Helical" evidence="1">
    <location>
        <begin position="20"/>
        <end position="39"/>
    </location>
</feature>
<proteinExistence type="predicted"/>
<feature type="transmembrane region" description="Helical" evidence="1">
    <location>
        <begin position="55"/>
        <end position="73"/>
    </location>
</feature>
<protein>
    <recommendedName>
        <fullName evidence="4">Glycosyltransferase RgtA/B/C/D-like domain-containing protein</fullName>
    </recommendedName>
</protein>
<comment type="caution">
    <text evidence="2">The sequence shown here is derived from an EMBL/GenBank/DDBJ whole genome shotgun (WGS) entry which is preliminary data.</text>
</comment>
<dbReference type="Proteomes" id="UP000004756">
    <property type="component" value="Unassembled WGS sequence"/>
</dbReference>
<feature type="non-terminal residue" evidence="2">
    <location>
        <position position="268"/>
    </location>
</feature>
<evidence type="ECO:0000256" key="1">
    <source>
        <dbReference type="SAM" id="Phobius"/>
    </source>
</evidence>
<sequence length="268" mass="29151">RTGWLAAALAAGGVSLIMKPTAVIFSTAVAGISALWLLVRRKPSGRPGNPKEMRVWLILLPPAAALIGIWGRTMKLVGVPVTSVFYGLFQKLGFEIKYPFYAAGLSPAGKHMPQGERLFFLAKRLYRILLNPQGHDMAHVLIAWGAVLPVVFLVLRACLGGAGKTSRKPETAQPLPLSYLTWLLMAMSFINLVSLYSLSQVDGNYYMLYYVLILLTGLCWLDGKDSCCRKAALALLIPAWGYGALLCGLTNWAWTIGNGGLHPVNSGY</sequence>
<dbReference type="AlphaFoldDB" id="C0DC00"/>
<feature type="transmembrane region" description="Helical" evidence="1">
    <location>
        <begin position="204"/>
        <end position="221"/>
    </location>
</feature>
<dbReference type="EMBL" id="ACCJ01000590">
    <property type="protein sequence ID" value="EEG51143.1"/>
    <property type="molecule type" value="Genomic_DNA"/>
</dbReference>